<dbReference type="OrthoDB" id="2157513at2"/>
<evidence type="ECO:0000313" key="1">
    <source>
        <dbReference type="EMBL" id="TVX94172.1"/>
    </source>
</evidence>
<dbReference type="PANTHER" id="PTHR38448:SF2">
    <property type="entry name" value="REGULATORY PROTEIN YLBF"/>
    <property type="match status" value="1"/>
</dbReference>
<dbReference type="AlphaFoldDB" id="A0A559J2T5"/>
<accession>A0A559J2T5</accession>
<dbReference type="Gene3D" id="1.20.1500.10">
    <property type="entry name" value="YheA/YmcA-like"/>
    <property type="match status" value="1"/>
</dbReference>
<keyword evidence="2" id="KW-1185">Reference proteome</keyword>
<dbReference type="InterPro" id="IPR023378">
    <property type="entry name" value="YheA/YmcA-like_dom_sf"/>
</dbReference>
<reference evidence="1 2" key="1">
    <citation type="submission" date="2019-07" db="EMBL/GenBank/DDBJ databases">
        <authorList>
            <person name="Kim J."/>
        </authorList>
    </citation>
    <scope>NUCLEOTIDE SEQUENCE [LARGE SCALE GENOMIC DNA]</scope>
    <source>
        <strain evidence="1 2">N4</strain>
    </source>
</reference>
<gene>
    <name evidence="1" type="ORF">FPZ44_14595</name>
</gene>
<protein>
    <submittedName>
        <fullName evidence="1">YlbF family regulator</fullName>
    </submittedName>
</protein>
<dbReference type="RefSeq" id="WP_144991284.1">
    <property type="nucleotide sequence ID" value="NZ_VNJK01000001.1"/>
</dbReference>
<organism evidence="1 2">
    <name type="scientific">Paenibacillus agilis</name>
    <dbReference type="NCBI Taxonomy" id="3020863"/>
    <lineage>
        <taxon>Bacteria</taxon>
        <taxon>Bacillati</taxon>
        <taxon>Bacillota</taxon>
        <taxon>Bacilli</taxon>
        <taxon>Bacillales</taxon>
        <taxon>Paenibacillaceae</taxon>
        <taxon>Paenibacillus</taxon>
    </lineage>
</organism>
<dbReference type="EMBL" id="VNJK01000001">
    <property type="protein sequence ID" value="TVX94172.1"/>
    <property type="molecule type" value="Genomic_DNA"/>
</dbReference>
<sequence>MPHIHVSQSEYPEQSGQADTTVLLTEAYELGDMIKHSAELTSYLTWKQRMEQHEEVKQLKREFLRKKDLFEETERFGHFHPDYHTARDAVFAIEQKLDEIEEVQQFKRAEEQLDEMLYELSKVIAHSVSESIKVPSNALQPTGGCSSGGCSGGCSSCG</sequence>
<dbReference type="Pfam" id="PF06133">
    <property type="entry name" value="Com_YlbF"/>
    <property type="match status" value="1"/>
</dbReference>
<evidence type="ECO:0000313" key="2">
    <source>
        <dbReference type="Proteomes" id="UP000318102"/>
    </source>
</evidence>
<dbReference type="SUPFAM" id="SSF158622">
    <property type="entry name" value="YheA/YmcA-like"/>
    <property type="match status" value="1"/>
</dbReference>
<dbReference type="PANTHER" id="PTHR38448">
    <property type="entry name" value="REGULATORY PROTEIN YLBF-RELATED"/>
    <property type="match status" value="1"/>
</dbReference>
<dbReference type="InterPro" id="IPR052767">
    <property type="entry name" value="Bact_com_dev_regulator"/>
</dbReference>
<proteinExistence type="predicted"/>
<name>A0A559J2T5_9BACL</name>
<dbReference type="InterPro" id="IPR010368">
    <property type="entry name" value="Com_YlbF"/>
</dbReference>
<dbReference type="Proteomes" id="UP000318102">
    <property type="component" value="Unassembled WGS sequence"/>
</dbReference>
<comment type="caution">
    <text evidence="1">The sequence shown here is derived from an EMBL/GenBank/DDBJ whole genome shotgun (WGS) entry which is preliminary data.</text>
</comment>